<dbReference type="OrthoDB" id="6262491at2759"/>
<keyword evidence="4" id="KW-0418">Kinase</keyword>
<keyword evidence="4" id="KW-0808">Transferase</keyword>
<dbReference type="SMART" id="SM00320">
    <property type="entry name" value="WD40"/>
    <property type="match status" value="3"/>
</dbReference>
<evidence type="ECO:0000256" key="1">
    <source>
        <dbReference type="ARBA" id="ARBA00022574"/>
    </source>
</evidence>
<reference evidence="4 5" key="1">
    <citation type="journal article" date="2018" name="Sci. Rep.">
        <title>Genomic signatures of local adaptation to the degree of environmental predictability in rotifers.</title>
        <authorList>
            <person name="Franch-Gras L."/>
            <person name="Hahn C."/>
            <person name="Garcia-Roger E.M."/>
            <person name="Carmona M.J."/>
            <person name="Serra M."/>
            <person name="Gomez A."/>
        </authorList>
    </citation>
    <scope>NUCLEOTIDE SEQUENCE [LARGE SCALE GENOMIC DNA]</scope>
    <source>
        <strain evidence="4">HYR1</strain>
    </source>
</reference>
<name>A0A3M7P6C7_BRAPC</name>
<dbReference type="InterPro" id="IPR019775">
    <property type="entry name" value="WD40_repeat_CS"/>
</dbReference>
<evidence type="ECO:0000313" key="5">
    <source>
        <dbReference type="Proteomes" id="UP000276133"/>
    </source>
</evidence>
<gene>
    <name evidence="4" type="ORF">BpHYR1_025400</name>
</gene>
<dbReference type="InterPro" id="IPR036322">
    <property type="entry name" value="WD40_repeat_dom_sf"/>
</dbReference>
<dbReference type="STRING" id="10195.A0A3M7P6C7"/>
<sequence length="473" mass="54240">SYYKKTFQIFYEEKNKELTFLKSCFFIQFLIEKSFLFPLIDMLQAIIKPNKQISLTTKSKNLDTQLSQIINFMDLNSIIMNQNKNPYKINSKRIFRKETFNNHNTILNYLRSTAAPNASTIHFNGIVKLNISIGSYQRIWPLQNGDLVRGSYGNLIEIWDLQKGIVKTNLTSVYSNPHVFGILSNGDLIAGYRNNKALLIWDLKRKTDNQFKRIIQTNENLFCLTVLKNDDLAIGQNDYPFDIIIRNSQDGLVKNKLVGHKSTVYQIIELPNGNLVSCSFDKTVKVWNILNGAMIKSISHKSAVFSIVILQNGHLVSGLSDGIINIWNLKTNNTIGNFNEHSSAICRNTCLYAFDNGDLLSASWDQSIKVWNPSDGTEKCASQLHKSSVRQIAVLPSGNFIILKNKFDCNKEQVVIFLFSQSKILNLKELHKPNYSFGLSPMDNLKYNSINKKRAETFNRQLNYNKRFMKEKD</sequence>
<feature type="repeat" description="WD" evidence="3">
    <location>
        <begin position="257"/>
        <end position="297"/>
    </location>
</feature>
<feature type="repeat" description="WD" evidence="3">
    <location>
        <begin position="297"/>
        <end position="337"/>
    </location>
</feature>
<evidence type="ECO:0000256" key="2">
    <source>
        <dbReference type="ARBA" id="ARBA00022737"/>
    </source>
</evidence>
<evidence type="ECO:0000313" key="4">
    <source>
        <dbReference type="EMBL" id="RMZ94681.1"/>
    </source>
</evidence>
<dbReference type="EMBL" id="REGN01012866">
    <property type="protein sequence ID" value="RMZ94681.1"/>
    <property type="molecule type" value="Genomic_DNA"/>
</dbReference>
<comment type="caution">
    <text evidence="4">The sequence shown here is derived from an EMBL/GenBank/DDBJ whole genome shotgun (WGS) entry which is preliminary data.</text>
</comment>
<dbReference type="PANTHER" id="PTHR19848:SF8">
    <property type="entry name" value="F-BOX AND WD REPEAT DOMAIN CONTAINING 7"/>
    <property type="match status" value="1"/>
</dbReference>
<feature type="non-terminal residue" evidence="4">
    <location>
        <position position="1"/>
    </location>
</feature>
<evidence type="ECO:0000256" key="3">
    <source>
        <dbReference type="PROSITE-ProRule" id="PRU00221"/>
    </source>
</evidence>
<dbReference type="PROSITE" id="PS00678">
    <property type="entry name" value="WD_REPEATS_1"/>
    <property type="match status" value="2"/>
</dbReference>
<dbReference type="InterPro" id="IPR015943">
    <property type="entry name" value="WD40/YVTN_repeat-like_dom_sf"/>
</dbReference>
<keyword evidence="1 3" id="KW-0853">WD repeat</keyword>
<protein>
    <submittedName>
        <fullName evidence="4">Serine threonine kinase</fullName>
    </submittedName>
</protein>
<dbReference type="InterPro" id="IPR020472">
    <property type="entry name" value="WD40_PAC1"/>
</dbReference>
<dbReference type="AlphaFoldDB" id="A0A3M7P6C7"/>
<dbReference type="GO" id="GO:0016301">
    <property type="term" value="F:kinase activity"/>
    <property type="evidence" value="ECO:0007669"/>
    <property type="project" value="UniProtKB-KW"/>
</dbReference>
<organism evidence="4 5">
    <name type="scientific">Brachionus plicatilis</name>
    <name type="common">Marine rotifer</name>
    <name type="synonym">Brachionus muelleri</name>
    <dbReference type="NCBI Taxonomy" id="10195"/>
    <lineage>
        <taxon>Eukaryota</taxon>
        <taxon>Metazoa</taxon>
        <taxon>Spiralia</taxon>
        <taxon>Gnathifera</taxon>
        <taxon>Rotifera</taxon>
        <taxon>Eurotatoria</taxon>
        <taxon>Monogononta</taxon>
        <taxon>Pseudotrocha</taxon>
        <taxon>Ploima</taxon>
        <taxon>Brachionidae</taxon>
        <taxon>Brachionus</taxon>
    </lineage>
</organism>
<keyword evidence="5" id="KW-1185">Reference proteome</keyword>
<accession>A0A3M7P6C7</accession>
<dbReference type="PROSITE" id="PS50082">
    <property type="entry name" value="WD_REPEATS_2"/>
    <property type="match status" value="2"/>
</dbReference>
<dbReference type="Gene3D" id="2.130.10.10">
    <property type="entry name" value="YVTN repeat-like/Quinoprotein amine dehydrogenase"/>
    <property type="match status" value="2"/>
</dbReference>
<dbReference type="Proteomes" id="UP000276133">
    <property type="component" value="Unassembled WGS sequence"/>
</dbReference>
<dbReference type="SUPFAM" id="SSF50978">
    <property type="entry name" value="WD40 repeat-like"/>
    <property type="match status" value="1"/>
</dbReference>
<keyword evidence="2" id="KW-0677">Repeat</keyword>
<dbReference type="PRINTS" id="PR00320">
    <property type="entry name" value="GPROTEINBRPT"/>
</dbReference>
<dbReference type="Pfam" id="PF00400">
    <property type="entry name" value="WD40"/>
    <property type="match status" value="3"/>
</dbReference>
<dbReference type="PANTHER" id="PTHR19848">
    <property type="entry name" value="WD40 REPEAT PROTEIN"/>
    <property type="match status" value="1"/>
</dbReference>
<proteinExistence type="predicted"/>
<dbReference type="InterPro" id="IPR001680">
    <property type="entry name" value="WD40_rpt"/>
</dbReference>